<comment type="cofactor">
    <cofactor evidence="11">
        <name>Zn(2+)</name>
        <dbReference type="ChEBI" id="CHEBI:29105"/>
    </cofactor>
    <text evidence="11">Binds 1 zinc ion.</text>
</comment>
<dbReference type="GO" id="GO:0006508">
    <property type="term" value="P:proteolysis"/>
    <property type="evidence" value="ECO:0007669"/>
    <property type="project" value="UniProtKB-KW"/>
</dbReference>
<evidence type="ECO:0000256" key="2">
    <source>
        <dbReference type="ARBA" id="ARBA00006040"/>
    </source>
</evidence>
<evidence type="ECO:0000256" key="4">
    <source>
        <dbReference type="ARBA" id="ARBA00022692"/>
    </source>
</evidence>
<keyword evidence="15" id="KW-1185">Reference proteome</keyword>
<dbReference type="InterPro" id="IPR045090">
    <property type="entry name" value="Pept_M3A_M3B"/>
</dbReference>
<dbReference type="InterPro" id="IPR020846">
    <property type="entry name" value="MFS_dom"/>
</dbReference>
<dbReference type="SUPFAM" id="SSF103473">
    <property type="entry name" value="MFS general substrate transporter"/>
    <property type="match status" value="1"/>
</dbReference>
<feature type="transmembrane region" description="Helical" evidence="12">
    <location>
        <begin position="66"/>
        <end position="87"/>
    </location>
</feature>
<dbReference type="Pfam" id="PF01432">
    <property type="entry name" value="Peptidase_M3"/>
    <property type="match status" value="1"/>
</dbReference>
<dbReference type="GO" id="GO:0004222">
    <property type="term" value="F:metalloendopeptidase activity"/>
    <property type="evidence" value="ECO:0007669"/>
    <property type="project" value="InterPro"/>
</dbReference>
<dbReference type="SUPFAM" id="SSF55486">
    <property type="entry name" value="Metalloproteases ('zincins'), catalytic domain"/>
    <property type="match status" value="1"/>
</dbReference>
<evidence type="ECO:0000256" key="6">
    <source>
        <dbReference type="ARBA" id="ARBA00022801"/>
    </source>
</evidence>
<dbReference type="CDD" id="cd06455">
    <property type="entry name" value="M3A_TOP"/>
    <property type="match status" value="1"/>
</dbReference>
<keyword evidence="8 12" id="KW-1133">Transmembrane helix</keyword>
<dbReference type="EMBL" id="CAJNDS010002356">
    <property type="protein sequence ID" value="CAE7446722.1"/>
    <property type="molecule type" value="Genomic_DNA"/>
</dbReference>
<dbReference type="InterPro" id="IPR024077">
    <property type="entry name" value="Neurolysin/TOP_dom2"/>
</dbReference>
<dbReference type="GO" id="GO:0022857">
    <property type="term" value="F:transmembrane transporter activity"/>
    <property type="evidence" value="ECO:0007669"/>
    <property type="project" value="InterPro"/>
</dbReference>
<dbReference type="GO" id="GO:0006518">
    <property type="term" value="P:peptide metabolic process"/>
    <property type="evidence" value="ECO:0007669"/>
    <property type="project" value="TreeGrafter"/>
</dbReference>
<feature type="transmembrane region" description="Helical" evidence="12">
    <location>
        <begin position="409"/>
        <end position="428"/>
    </location>
</feature>
<dbReference type="Gene3D" id="1.20.1250.20">
    <property type="entry name" value="MFS general substrate transporter like domains"/>
    <property type="match status" value="1"/>
</dbReference>
<dbReference type="Gene3D" id="3.40.390.10">
    <property type="entry name" value="Collagenase (Catalytic Domain)"/>
    <property type="match status" value="1"/>
</dbReference>
<evidence type="ECO:0000256" key="10">
    <source>
        <dbReference type="ARBA" id="ARBA00023136"/>
    </source>
</evidence>
<comment type="subcellular location">
    <subcellularLocation>
        <location evidence="1">Membrane</location>
        <topology evidence="1">Multi-pass membrane protein</topology>
    </subcellularLocation>
</comment>
<keyword evidence="5 11" id="KW-0479">Metal-binding</keyword>
<evidence type="ECO:0000256" key="5">
    <source>
        <dbReference type="ARBA" id="ARBA00022723"/>
    </source>
</evidence>
<organism evidence="14 15">
    <name type="scientific">Symbiodinium natans</name>
    <dbReference type="NCBI Taxonomy" id="878477"/>
    <lineage>
        <taxon>Eukaryota</taxon>
        <taxon>Sar</taxon>
        <taxon>Alveolata</taxon>
        <taxon>Dinophyceae</taxon>
        <taxon>Suessiales</taxon>
        <taxon>Symbiodiniaceae</taxon>
        <taxon>Symbiodinium</taxon>
    </lineage>
</organism>
<dbReference type="OrthoDB" id="435495at2759"/>
<keyword evidence="7 11" id="KW-0862">Zinc</keyword>
<dbReference type="PROSITE" id="PS00217">
    <property type="entry name" value="SUGAR_TRANSPORT_2"/>
    <property type="match status" value="1"/>
</dbReference>
<evidence type="ECO:0000256" key="12">
    <source>
        <dbReference type="SAM" id="Phobius"/>
    </source>
</evidence>
<feature type="transmembrane region" description="Helical" evidence="12">
    <location>
        <begin position="319"/>
        <end position="335"/>
    </location>
</feature>
<evidence type="ECO:0000259" key="13">
    <source>
        <dbReference type="PROSITE" id="PS50850"/>
    </source>
</evidence>
<dbReference type="PANTHER" id="PTHR11804">
    <property type="entry name" value="PROTEASE M3 THIMET OLIGOPEPTIDASE-RELATED"/>
    <property type="match status" value="1"/>
</dbReference>
<evidence type="ECO:0000256" key="8">
    <source>
        <dbReference type="ARBA" id="ARBA00022989"/>
    </source>
</evidence>
<feature type="transmembrane region" description="Helical" evidence="12">
    <location>
        <begin position="195"/>
        <end position="214"/>
    </location>
</feature>
<dbReference type="GO" id="GO:0046872">
    <property type="term" value="F:metal ion binding"/>
    <property type="evidence" value="ECO:0007669"/>
    <property type="project" value="UniProtKB-UniRule"/>
</dbReference>
<evidence type="ECO:0000313" key="15">
    <source>
        <dbReference type="Proteomes" id="UP000604046"/>
    </source>
</evidence>
<sequence length="1126" mass="123849">MAESSDPEFAGVQVKEERVVNKKFVAAALGNWLEWYDFGVYAALADLLGQNFFPAHDASVQVMQSFLAFAAGYISRPVGGILIGVIGDRLGRKYALWTSILLMMFPTFLIGCLPTYQTAGWLSAVLLVILRLLQGIAIGGEYVSALVFSMEHAPGRHKTISGALMSVSVAVGTFSGFGVVVLMRNVLSTAAMESVGWRICFWLGLIVGVVGVVLRRQVAEPSEFLEAQQSGQLSQPLLTALWAQKVEILLMIGVEAITPVTWYQNFIWIQQVYEGTLTAQAPVPGGAELNTCMQLAPSLFMIGIATCCRNFNFLTSVRRGMALLAVLAIPAYLLFDLRVFWAAFLSQSALACGGGLIAWGNPYLMHSSFPVEIRVIAMGISYNLSAALLGGPTPYICSQLAVNFGILSASIWLLFIASLSYVCVWLLLRRQGRPAPDGPAGCFVPRGLKVLTEEYERRIARLVSGAQCPGASFASTFGLLADADGLASLASVELTLPALVSGDSEARAASADAKKRLSDMWSKTYTRLDLYQILHAAKDSAASEEEERLVKVVLDKFRQAGCALKAEEREELASLDRRCKELAFQAEQNINEDCSTVDLSVEELQGCEESFIRSLPDASGSNGSALKRCSLKAPVLQPIMQRAHSSATRRRMLEASHQRCAMNGPLLEELLSLRHQAAQRLGFGSHAERVASQKMAGTAEAVRLFCEDMVQRLRPLRDAELLQLSSRKQECEAETASRKRKLDDEPPESPARGLNAWDISYYLDLVQREELHLDDAKVKEFFPLEGTIQRILEVYSQLLGLKFERSAELPVWHEEVVAFEVKDSQSGRLVGHLYLDQFPRDGKFSHQMILPLAPAFTSTSGIGGRDEGVTCVPACVNISNFARSEGGRPALLRLSEMKTLFHELGHAMHCLCTETRFSILSWAWPMVPWPGGVEQDFLEVPSMALEKFAGEPELLHRVARHFSGDGSQLDDQTIKQIQALERFMAGTQESRLFAMSIFDLLLHSQAPPYSFDGKEGLSIPELYRLVFEKVTSLKQLPNSNFSSSWYHLYIGYDAGVYGYAWSDVFAADIFESMRSSQTGPLSASTGERLRSEILGPCATKPGNAMLSGFLGREPSVDAWCRFKGIQ</sequence>
<feature type="domain" description="Major facilitator superfamily (MFS) profile" evidence="13">
    <location>
        <begin position="23"/>
        <end position="432"/>
    </location>
</feature>
<keyword evidence="10 12" id="KW-0472">Membrane</keyword>
<dbReference type="PANTHER" id="PTHR11804:SF82">
    <property type="entry name" value="THIMET OLIGOPEPTIDASE-RELATED"/>
    <property type="match status" value="1"/>
</dbReference>
<reference evidence="14" key="1">
    <citation type="submission" date="2021-02" db="EMBL/GenBank/DDBJ databases">
        <authorList>
            <person name="Dougan E. K."/>
            <person name="Rhodes N."/>
            <person name="Thang M."/>
            <person name="Chan C."/>
        </authorList>
    </citation>
    <scope>NUCLEOTIDE SEQUENCE</scope>
</reference>
<dbReference type="AlphaFoldDB" id="A0A812RKW0"/>
<keyword evidence="9 11" id="KW-0482">Metalloprotease</keyword>
<accession>A0A812RKW0</accession>
<dbReference type="PROSITE" id="PS50850">
    <property type="entry name" value="MFS"/>
    <property type="match status" value="1"/>
</dbReference>
<dbReference type="InterPro" id="IPR036259">
    <property type="entry name" value="MFS_trans_sf"/>
</dbReference>
<keyword evidence="3 11" id="KW-0645">Protease</keyword>
<dbReference type="InterPro" id="IPR005828">
    <property type="entry name" value="MFS_sugar_transport-like"/>
</dbReference>
<evidence type="ECO:0000256" key="11">
    <source>
        <dbReference type="RuleBase" id="RU003435"/>
    </source>
</evidence>
<comment type="caution">
    <text evidence="14">The sequence shown here is derived from an EMBL/GenBank/DDBJ whole genome shotgun (WGS) entry which is preliminary data.</text>
</comment>
<dbReference type="InterPro" id="IPR024080">
    <property type="entry name" value="Neurolysin/TOP_N"/>
</dbReference>
<feature type="transmembrane region" description="Helical" evidence="12">
    <location>
        <begin position="160"/>
        <end position="183"/>
    </location>
</feature>
<comment type="similarity">
    <text evidence="2 11">Belongs to the peptidase M3 family.</text>
</comment>
<dbReference type="InterPro" id="IPR024079">
    <property type="entry name" value="MetalloPept_cat_dom_sf"/>
</dbReference>
<dbReference type="InterPro" id="IPR001567">
    <property type="entry name" value="Pept_M3A_M3B_dom"/>
</dbReference>
<feature type="transmembrane region" description="Helical" evidence="12">
    <location>
        <begin position="122"/>
        <end position="148"/>
    </location>
</feature>
<protein>
    <submittedName>
        <fullName evidence="14">Thop1 protein</fullName>
    </submittedName>
</protein>
<proteinExistence type="inferred from homology"/>
<dbReference type="Gene3D" id="1.20.1050.40">
    <property type="entry name" value="Endopeptidase. Chain P, domain 1"/>
    <property type="match status" value="1"/>
</dbReference>
<dbReference type="Proteomes" id="UP000604046">
    <property type="component" value="Unassembled WGS sequence"/>
</dbReference>
<dbReference type="GO" id="GO:0016020">
    <property type="term" value="C:membrane"/>
    <property type="evidence" value="ECO:0007669"/>
    <property type="project" value="UniProtKB-SubCell"/>
</dbReference>
<feature type="transmembrane region" description="Helical" evidence="12">
    <location>
        <begin position="94"/>
        <end position="116"/>
    </location>
</feature>
<dbReference type="Gene3D" id="1.10.1370.10">
    <property type="entry name" value="Neurolysin, domain 3"/>
    <property type="match status" value="1"/>
</dbReference>
<dbReference type="InterPro" id="IPR005829">
    <property type="entry name" value="Sugar_transporter_CS"/>
</dbReference>
<keyword evidence="4 12" id="KW-0812">Transmembrane</keyword>
<evidence type="ECO:0000256" key="9">
    <source>
        <dbReference type="ARBA" id="ARBA00023049"/>
    </source>
</evidence>
<evidence type="ECO:0000256" key="3">
    <source>
        <dbReference type="ARBA" id="ARBA00022670"/>
    </source>
</evidence>
<evidence type="ECO:0000256" key="7">
    <source>
        <dbReference type="ARBA" id="ARBA00022833"/>
    </source>
</evidence>
<evidence type="ECO:0000256" key="1">
    <source>
        <dbReference type="ARBA" id="ARBA00004141"/>
    </source>
</evidence>
<gene>
    <name evidence="14" type="primary">Thop1</name>
    <name evidence="14" type="ORF">SNAT2548_LOCUS24347</name>
</gene>
<feature type="transmembrane region" description="Helical" evidence="12">
    <location>
        <begin position="371"/>
        <end position="389"/>
    </location>
</feature>
<keyword evidence="6 11" id="KW-0378">Hydrolase</keyword>
<dbReference type="Pfam" id="PF00083">
    <property type="entry name" value="Sugar_tr"/>
    <property type="match status" value="1"/>
</dbReference>
<name>A0A812RKW0_9DINO</name>
<evidence type="ECO:0000313" key="14">
    <source>
        <dbReference type="EMBL" id="CAE7446722.1"/>
    </source>
</evidence>